<keyword evidence="2" id="KW-1185">Reference proteome</keyword>
<evidence type="ECO:0000313" key="1">
    <source>
        <dbReference type="EMBL" id="KAK1937057.1"/>
    </source>
</evidence>
<accession>A0AAD9LIN2</accession>
<sequence length="118" mass="13364">MGVLVKSQRESGPDILLGGAFHGAHGLKSVDGLVAKFSAQDLCESVEYVLKETSVTQREAMAKEARRQYHQDTKFFAQRMIQLRLYAREQRNSWIPPENDIAVGDPERIVFLRTDLDS</sequence>
<evidence type="ECO:0000313" key="2">
    <source>
        <dbReference type="Proteomes" id="UP001259832"/>
    </source>
</evidence>
<dbReference type="EMBL" id="JASMQC010000020">
    <property type="protein sequence ID" value="KAK1937057.1"/>
    <property type="molecule type" value="Genomic_DNA"/>
</dbReference>
<reference evidence="1" key="1">
    <citation type="submission" date="2023-08" db="EMBL/GenBank/DDBJ databases">
        <title>Reference Genome Resource for the Citrus Pathogen Phytophthora citrophthora.</title>
        <authorList>
            <person name="Moller H."/>
            <person name="Coetzee B."/>
            <person name="Rose L.J."/>
            <person name="Van Niekerk J.M."/>
        </authorList>
    </citation>
    <scope>NUCLEOTIDE SEQUENCE</scope>
    <source>
        <strain evidence="1">STE-U-9442</strain>
    </source>
</reference>
<organism evidence="1 2">
    <name type="scientific">Phytophthora citrophthora</name>
    <dbReference type="NCBI Taxonomy" id="4793"/>
    <lineage>
        <taxon>Eukaryota</taxon>
        <taxon>Sar</taxon>
        <taxon>Stramenopiles</taxon>
        <taxon>Oomycota</taxon>
        <taxon>Peronosporomycetes</taxon>
        <taxon>Peronosporales</taxon>
        <taxon>Peronosporaceae</taxon>
        <taxon>Phytophthora</taxon>
    </lineage>
</organism>
<dbReference type="AlphaFoldDB" id="A0AAD9LIN2"/>
<gene>
    <name evidence="1" type="ORF">P3T76_009835</name>
</gene>
<comment type="caution">
    <text evidence="1">The sequence shown here is derived from an EMBL/GenBank/DDBJ whole genome shotgun (WGS) entry which is preliminary data.</text>
</comment>
<protein>
    <submittedName>
        <fullName evidence="1">Uncharacterized protein</fullName>
    </submittedName>
</protein>
<dbReference type="Proteomes" id="UP001259832">
    <property type="component" value="Unassembled WGS sequence"/>
</dbReference>
<proteinExistence type="predicted"/>
<name>A0AAD9LIN2_9STRA</name>